<protein>
    <submittedName>
        <fullName evidence="2">Uncharacterized protein</fullName>
    </submittedName>
</protein>
<evidence type="ECO:0000313" key="2">
    <source>
        <dbReference type="EMBL" id="RFO96027.1"/>
    </source>
</evidence>
<sequence length="77" mass="8766">MYRVVTKSMVTQNGIRKRQIDPGPWQESEQLVRSWAQFLEATGRYDVVTVESNGRSSDGARSDTDIPDEDLFMELGN</sequence>
<dbReference type="Proteomes" id="UP000260665">
    <property type="component" value="Unassembled WGS sequence"/>
</dbReference>
<evidence type="ECO:0000313" key="3">
    <source>
        <dbReference type="Proteomes" id="UP000260665"/>
    </source>
</evidence>
<organism evidence="2 3">
    <name type="scientific">Rhodoferax lacus</name>
    <dbReference type="NCBI Taxonomy" id="2184758"/>
    <lineage>
        <taxon>Bacteria</taxon>
        <taxon>Pseudomonadati</taxon>
        <taxon>Pseudomonadota</taxon>
        <taxon>Betaproteobacteria</taxon>
        <taxon>Burkholderiales</taxon>
        <taxon>Comamonadaceae</taxon>
        <taxon>Rhodoferax</taxon>
    </lineage>
</organism>
<feature type="region of interest" description="Disordered" evidence="1">
    <location>
        <begin position="52"/>
        <end position="77"/>
    </location>
</feature>
<comment type="caution">
    <text evidence="2">The sequence shown here is derived from an EMBL/GenBank/DDBJ whole genome shotgun (WGS) entry which is preliminary data.</text>
</comment>
<dbReference type="RefSeq" id="WP_117178630.1">
    <property type="nucleotide sequence ID" value="NZ_QFZK01000010.1"/>
</dbReference>
<proteinExistence type="predicted"/>
<evidence type="ECO:0000256" key="1">
    <source>
        <dbReference type="SAM" id="MobiDB-lite"/>
    </source>
</evidence>
<dbReference type="EMBL" id="QFZK01000010">
    <property type="protein sequence ID" value="RFO96027.1"/>
    <property type="molecule type" value="Genomic_DNA"/>
</dbReference>
<feature type="compositionally biased region" description="Acidic residues" evidence="1">
    <location>
        <begin position="65"/>
        <end position="77"/>
    </location>
</feature>
<dbReference type="AlphaFoldDB" id="A0A3E1R9L1"/>
<name>A0A3E1R9L1_9BURK</name>
<accession>A0A3E1R9L1</accession>
<gene>
    <name evidence="2" type="ORF">DIC66_15005</name>
</gene>
<reference evidence="2 3" key="1">
    <citation type="submission" date="2018-05" db="EMBL/GenBank/DDBJ databases">
        <title>Rhodoferax soyangensis sp.nov., isolated from an oligotrophic freshwater lake.</title>
        <authorList>
            <person name="Park M."/>
        </authorList>
    </citation>
    <scope>NUCLEOTIDE SEQUENCE [LARGE SCALE GENOMIC DNA]</scope>
    <source>
        <strain evidence="2 3">IMCC26218</strain>
    </source>
</reference>
<keyword evidence="3" id="KW-1185">Reference proteome</keyword>